<dbReference type="PROSITE" id="PS50943">
    <property type="entry name" value="HTH_CROC1"/>
    <property type="match status" value="1"/>
</dbReference>
<evidence type="ECO:0000259" key="2">
    <source>
        <dbReference type="PROSITE" id="PS50943"/>
    </source>
</evidence>
<reference evidence="3" key="1">
    <citation type="submission" date="2019-08" db="EMBL/GenBank/DDBJ databases">
        <authorList>
            <person name="Kucharzyk K."/>
            <person name="Murdoch R.W."/>
            <person name="Higgins S."/>
            <person name="Loffler F."/>
        </authorList>
    </citation>
    <scope>NUCLEOTIDE SEQUENCE</scope>
</reference>
<dbReference type="GO" id="GO:0003677">
    <property type="term" value="F:DNA binding"/>
    <property type="evidence" value="ECO:0007669"/>
    <property type="project" value="UniProtKB-KW"/>
</dbReference>
<keyword evidence="1" id="KW-0238">DNA-binding</keyword>
<dbReference type="PANTHER" id="PTHR46558:SF11">
    <property type="entry name" value="HTH-TYPE TRANSCRIPTIONAL REGULATOR XRE"/>
    <property type="match status" value="1"/>
</dbReference>
<dbReference type="CDD" id="cd00093">
    <property type="entry name" value="HTH_XRE"/>
    <property type="match status" value="1"/>
</dbReference>
<dbReference type="SUPFAM" id="SSF47413">
    <property type="entry name" value="lambda repressor-like DNA-binding domains"/>
    <property type="match status" value="1"/>
</dbReference>
<accession>A0A644WJJ8</accession>
<protein>
    <recommendedName>
        <fullName evidence="2">HTH cro/C1-type domain-containing protein</fullName>
    </recommendedName>
</protein>
<comment type="caution">
    <text evidence="3">The sequence shown here is derived from an EMBL/GenBank/DDBJ whole genome shotgun (WGS) entry which is preliminary data.</text>
</comment>
<dbReference type="Pfam" id="PF13560">
    <property type="entry name" value="HTH_31"/>
    <property type="match status" value="1"/>
</dbReference>
<evidence type="ECO:0000256" key="1">
    <source>
        <dbReference type="ARBA" id="ARBA00023125"/>
    </source>
</evidence>
<gene>
    <name evidence="3" type="ORF">SDC9_50326</name>
</gene>
<dbReference type="Gene3D" id="1.10.260.40">
    <property type="entry name" value="lambda repressor-like DNA-binding domains"/>
    <property type="match status" value="1"/>
</dbReference>
<dbReference type="AlphaFoldDB" id="A0A644WJJ8"/>
<dbReference type="EMBL" id="VSSQ01001005">
    <property type="protein sequence ID" value="MPM04056.1"/>
    <property type="molecule type" value="Genomic_DNA"/>
</dbReference>
<organism evidence="3">
    <name type="scientific">bioreactor metagenome</name>
    <dbReference type="NCBI Taxonomy" id="1076179"/>
    <lineage>
        <taxon>unclassified sequences</taxon>
        <taxon>metagenomes</taxon>
        <taxon>ecological metagenomes</taxon>
    </lineage>
</organism>
<sequence length="239" mass="26576">MNANFSRTLSLLRREKKVSQRTAARELGISQALLSHYENGVREPGLEFVSHACDYYNVSADFMLGRTLSREGAAINAETLYDYSVEKDNVLRGSVMATLSKKLLVNAVSMLFELLGKVGSKSAITAAADYLSSAVYTVFRHLYRANGTNNEDFFSVSSGHFITGMAKADMIYSEADYIDALSRHGKEKGEFPDLSNEALMRNYPGLYQSLLQIIHSTGERINRRANADKEEKETGTSKE</sequence>
<name>A0A644WJJ8_9ZZZZ</name>
<feature type="domain" description="HTH cro/C1-type" evidence="2">
    <location>
        <begin position="9"/>
        <end position="63"/>
    </location>
</feature>
<dbReference type="InterPro" id="IPR010982">
    <property type="entry name" value="Lambda_DNA-bd_dom_sf"/>
</dbReference>
<dbReference type="PANTHER" id="PTHR46558">
    <property type="entry name" value="TRACRIPTIONAL REGULATORY PROTEIN-RELATED-RELATED"/>
    <property type="match status" value="1"/>
</dbReference>
<proteinExistence type="predicted"/>
<evidence type="ECO:0000313" key="3">
    <source>
        <dbReference type="EMBL" id="MPM04056.1"/>
    </source>
</evidence>
<dbReference type="SMART" id="SM00530">
    <property type="entry name" value="HTH_XRE"/>
    <property type="match status" value="1"/>
</dbReference>
<dbReference type="InterPro" id="IPR001387">
    <property type="entry name" value="Cro/C1-type_HTH"/>
</dbReference>